<dbReference type="PANTHER" id="PTHR13255">
    <property type="entry name" value="ATAXIN-10"/>
    <property type="match status" value="1"/>
</dbReference>
<accession>A0AAW1T4J8</accession>
<sequence>MQALLEAARGADDSLAEAAVARLQKACLAPENQRELTCLAAGGVLSEYFSELSGNFRGDSTGVDRLLPLLRLLRNMCVGNEAACQHMVAARAHVTASQLVTLQTPLPQVSMVIKISGQLLANLATCRAGAISIWRDLFPSILLAMLQVPASGVQGPVCMMLLSCQRLSTTETAKPAGDLQEQYGQPEAVSRFSTDLFRLMTALSSSQPSCRTHVPGPETSTAALQAAFQLARAASAQEDVQKRYLLGVPGREGLLRLMLNLLRALPPIQQQTGAAAALQRTHAHSTAPPGSSHAAPAEHDAQESTSSAGHGLPGDTRQAEQPHASQQPADSLSAMDRTCQESPPNSYHGSPLRAQHVADVDPAQSAVQHELQDHPSRGGSGYHKQAPYTGYRSDVVAVIANLVHNQRSLQDLAMANGGVELLLSQCQIDSGSPLVREWGLWAIRNMCEGNVDVQQHIEALQLQGAAPHPDLDRLGFRVEMDGKQPAMKP</sequence>
<evidence type="ECO:0000259" key="4">
    <source>
        <dbReference type="Pfam" id="PF09759"/>
    </source>
</evidence>
<dbReference type="InterPro" id="IPR011989">
    <property type="entry name" value="ARM-like"/>
</dbReference>
<dbReference type="Proteomes" id="UP001485043">
    <property type="component" value="Unassembled WGS sequence"/>
</dbReference>
<feature type="region of interest" description="Disordered" evidence="3">
    <location>
        <begin position="273"/>
        <end position="386"/>
    </location>
</feature>
<name>A0AAW1T4J8_9CHLO</name>
<organism evidence="5 6">
    <name type="scientific">Apatococcus fuscideae</name>
    <dbReference type="NCBI Taxonomy" id="2026836"/>
    <lineage>
        <taxon>Eukaryota</taxon>
        <taxon>Viridiplantae</taxon>
        <taxon>Chlorophyta</taxon>
        <taxon>core chlorophytes</taxon>
        <taxon>Trebouxiophyceae</taxon>
        <taxon>Chlorellales</taxon>
        <taxon>Chlorellaceae</taxon>
        <taxon>Apatococcus</taxon>
    </lineage>
</organism>
<dbReference type="InterPro" id="IPR019156">
    <property type="entry name" value="Ataxin-10_domain"/>
</dbReference>
<evidence type="ECO:0000313" key="6">
    <source>
        <dbReference type="Proteomes" id="UP001485043"/>
    </source>
</evidence>
<evidence type="ECO:0000256" key="2">
    <source>
        <dbReference type="ARBA" id="ARBA00023306"/>
    </source>
</evidence>
<dbReference type="SUPFAM" id="SSF48371">
    <property type="entry name" value="ARM repeat"/>
    <property type="match status" value="1"/>
</dbReference>
<dbReference type="PANTHER" id="PTHR13255:SF0">
    <property type="entry name" value="ATAXIN-10"/>
    <property type="match status" value="1"/>
</dbReference>
<evidence type="ECO:0000256" key="3">
    <source>
        <dbReference type="SAM" id="MobiDB-lite"/>
    </source>
</evidence>
<gene>
    <name evidence="5" type="ORF">WJX84_002928</name>
</gene>
<dbReference type="GO" id="GO:0051301">
    <property type="term" value="P:cell division"/>
    <property type="evidence" value="ECO:0007669"/>
    <property type="project" value="UniProtKB-KW"/>
</dbReference>
<dbReference type="GO" id="GO:0005829">
    <property type="term" value="C:cytosol"/>
    <property type="evidence" value="ECO:0007669"/>
    <property type="project" value="TreeGrafter"/>
</dbReference>
<dbReference type="EMBL" id="JALJOV010000444">
    <property type="protein sequence ID" value="KAK9863664.1"/>
    <property type="molecule type" value="Genomic_DNA"/>
</dbReference>
<evidence type="ECO:0000256" key="1">
    <source>
        <dbReference type="ARBA" id="ARBA00022618"/>
    </source>
</evidence>
<proteinExistence type="predicted"/>
<reference evidence="5 6" key="1">
    <citation type="journal article" date="2024" name="Nat. Commun.">
        <title>Phylogenomics reveals the evolutionary origins of lichenization in chlorophyte algae.</title>
        <authorList>
            <person name="Puginier C."/>
            <person name="Libourel C."/>
            <person name="Otte J."/>
            <person name="Skaloud P."/>
            <person name="Haon M."/>
            <person name="Grisel S."/>
            <person name="Petersen M."/>
            <person name="Berrin J.G."/>
            <person name="Delaux P.M."/>
            <person name="Dal Grande F."/>
            <person name="Keller J."/>
        </authorList>
    </citation>
    <scope>NUCLEOTIDE SEQUENCE [LARGE SCALE GENOMIC DNA]</scope>
    <source>
        <strain evidence="5 6">SAG 2523</strain>
    </source>
</reference>
<protein>
    <recommendedName>
        <fullName evidence="4">Ataxin-10 domain-containing protein</fullName>
    </recommendedName>
</protein>
<dbReference type="InterPro" id="IPR051374">
    <property type="entry name" value="Ataxin-10/CTR86_families"/>
</dbReference>
<dbReference type="Gene3D" id="1.25.10.10">
    <property type="entry name" value="Leucine-rich Repeat Variant"/>
    <property type="match status" value="1"/>
</dbReference>
<feature type="domain" description="Ataxin-10" evidence="4">
    <location>
        <begin position="391"/>
        <end position="482"/>
    </location>
</feature>
<feature type="non-terminal residue" evidence="5">
    <location>
        <position position="489"/>
    </location>
</feature>
<comment type="caution">
    <text evidence="5">The sequence shown here is derived from an EMBL/GenBank/DDBJ whole genome shotgun (WGS) entry which is preliminary data.</text>
</comment>
<keyword evidence="1" id="KW-0132">Cell division</keyword>
<dbReference type="Pfam" id="PF09759">
    <property type="entry name" value="Atx10homo_assoc"/>
    <property type="match status" value="1"/>
</dbReference>
<keyword evidence="2" id="KW-0131">Cell cycle</keyword>
<dbReference type="AlphaFoldDB" id="A0AAW1T4J8"/>
<evidence type="ECO:0000313" key="5">
    <source>
        <dbReference type="EMBL" id="KAK9863664.1"/>
    </source>
</evidence>
<keyword evidence="6" id="KW-1185">Reference proteome</keyword>
<dbReference type="InterPro" id="IPR016024">
    <property type="entry name" value="ARM-type_fold"/>
</dbReference>